<dbReference type="AlphaFoldDB" id="A0A2T0KBM8"/>
<gene>
    <name evidence="2" type="ORF">CLV67_108394</name>
</gene>
<accession>A0A2T0KBM8</accession>
<name>A0A2T0KBM8_9ACTN</name>
<feature type="signal peptide" evidence="1">
    <location>
        <begin position="1"/>
        <end position="29"/>
    </location>
</feature>
<feature type="chain" id="PRO_5015547841" description="Ig-like domain-containing protein" evidence="1">
    <location>
        <begin position="30"/>
        <end position="246"/>
    </location>
</feature>
<keyword evidence="3" id="KW-1185">Reference proteome</keyword>
<dbReference type="RefSeq" id="WP_106321285.1">
    <property type="nucleotide sequence ID" value="NZ_BOMO01000084.1"/>
</dbReference>
<keyword evidence="1" id="KW-0732">Signal</keyword>
<dbReference type="OrthoDB" id="3296851at2"/>
<evidence type="ECO:0008006" key="4">
    <source>
        <dbReference type="Google" id="ProtNLM"/>
    </source>
</evidence>
<protein>
    <recommendedName>
        <fullName evidence="4">Ig-like domain-containing protein</fullName>
    </recommendedName>
</protein>
<comment type="caution">
    <text evidence="2">The sequence shown here is derived from an EMBL/GenBank/DDBJ whole genome shotgun (WGS) entry which is preliminary data.</text>
</comment>
<dbReference type="EMBL" id="PVMZ01000008">
    <property type="protein sequence ID" value="PRX20593.1"/>
    <property type="molecule type" value="Genomic_DNA"/>
</dbReference>
<organism evidence="2 3">
    <name type="scientific">Actinoplanes italicus</name>
    <dbReference type="NCBI Taxonomy" id="113567"/>
    <lineage>
        <taxon>Bacteria</taxon>
        <taxon>Bacillati</taxon>
        <taxon>Actinomycetota</taxon>
        <taxon>Actinomycetes</taxon>
        <taxon>Micromonosporales</taxon>
        <taxon>Micromonosporaceae</taxon>
        <taxon>Actinoplanes</taxon>
    </lineage>
</organism>
<dbReference type="Proteomes" id="UP000239415">
    <property type="component" value="Unassembled WGS sequence"/>
</dbReference>
<evidence type="ECO:0000313" key="3">
    <source>
        <dbReference type="Proteomes" id="UP000239415"/>
    </source>
</evidence>
<evidence type="ECO:0000256" key="1">
    <source>
        <dbReference type="SAM" id="SignalP"/>
    </source>
</evidence>
<proteinExistence type="predicted"/>
<sequence>MIAVRTRALAALLAVTPAAALLVGSPARAADPAIVIESASVSRDTVVLSSKAGCTNVTFTAVLSAPIPAGSPAPSGVRVDLEGPSPFDDYLRGRSLTRVGTTTTYRGAVPLCGSDHSGRYLAVVSGGVYTGPGEATYIDPVFFDVSVKRPSKLTLNASPEPVRKGQKITAKGVLKVNGKTYAKATVKVYFRANGASTWTYRGAVTTNSRGAYSKRFTATRSGVWKAVYEGDWKRDADAVGDAVKVR</sequence>
<reference evidence="2 3" key="1">
    <citation type="submission" date="2018-03" db="EMBL/GenBank/DDBJ databases">
        <title>Genomic Encyclopedia of Archaeal and Bacterial Type Strains, Phase II (KMG-II): from individual species to whole genera.</title>
        <authorList>
            <person name="Goeker M."/>
        </authorList>
    </citation>
    <scope>NUCLEOTIDE SEQUENCE [LARGE SCALE GENOMIC DNA]</scope>
    <source>
        <strain evidence="2 3">DSM 43146</strain>
    </source>
</reference>
<evidence type="ECO:0000313" key="2">
    <source>
        <dbReference type="EMBL" id="PRX20593.1"/>
    </source>
</evidence>